<dbReference type="EMBL" id="CM045763">
    <property type="protein sequence ID" value="KAI8022210.1"/>
    <property type="molecule type" value="Genomic_DNA"/>
</dbReference>
<reference evidence="1 2" key="1">
    <citation type="journal article" date="2022" name="Plant J.">
        <title>Chromosome-level genome of Camellia lanceoleosa provides a valuable resource for understanding genome evolution and self-incompatibility.</title>
        <authorList>
            <person name="Gong W."/>
            <person name="Xiao S."/>
            <person name="Wang L."/>
            <person name="Liao Z."/>
            <person name="Chang Y."/>
            <person name="Mo W."/>
            <person name="Hu G."/>
            <person name="Li W."/>
            <person name="Zhao G."/>
            <person name="Zhu H."/>
            <person name="Hu X."/>
            <person name="Ji K."/>
            <person name="Xiang X."/>
            <person name="Song Q."/>
            <person name="Yuan D."/>
            <person name="Jin S."/>
            <person name="Zhang L."/>
        </authorList>
    </citation>
    <scope>NUCLEOTIDE SEQUENCE [LARGE SCALE GENOMIC DNA]</scope>
    <source>
        <strain evidence="1">SQ_2022a</strain>
    </source>
</reference>
<proteinExistence type="predicted"/>
<gene>
    <name evidence="1" type="ORF">LOK49_LG03G02543</name>
</gene>
<comment type="caution">
    <text evidence="1">The sequence shown here is derived from an EMBL/GenBank/DDBJ whole genome shotgun (WGS) entry which is preliminary data.</text>
</comment>
<evidence type="ECO:0000313" key="1">
    <source>
        <dbReference type="EMBL" id="KAI8022210.1"/>
    </source>
</evidence>
<evidence type="ECO:0000313" key="2">
    <source>
        <dbReference type="Proteomes" id="UP001060215"/>
    </source>
</evidence>
<dbReference type="Proteomes" id="UP001060215">
    <property type="component" value="Chromosome 6"/>
</dbReference>
<organism evidence="1 2">
    <name type="scientific">Camellia lanceoleosa</name>
    <dbReference type="NCBI Taxonomy" id="1840588"/>
    <lineage>
        <taxon>Eukaryota</taxon>
        <taxon>Viridiplantae</taxon>
        <taxon>Streptophyta</taxon>
        <taxon>Embryophyta</taxon>
        <taxon>Tracheophyta</taxon>
        <taxon>Spermatophyta</taxon>
        <taxon>Magnoliopsida</taxon>
        <taxon>eudicotyledons</taxon>
        <taxon>Gunneridae</taxon>
        <taxon>Pentapetalae</taxon>
        <taxon>asterids</taxon>
        <taxon>Ericales</taxon>
        <taxon>Theaceae</taxon>
        <taxon>Camellia</taxon>
    </lineage>
</organism>
<accession>A0ACC0I9U6</accession>
<keyword evidence="2" id="KW-1185">Reference proteome</keyword>
<name>A0ACC0I9U6_9ERIC</name>
<protein>
    <submittedName>
        <fullName evidence="1">Pentatricopeptide repeat-containing protein</fullName>
    </submittedName>
</protein>
<sequence length="167" mass="19124">MVTAVEHDRDLNLVTYKSLFLNITISTSNRTLSPKFTKAVEIIRTLPPILSSSPSMPPISLLTETPCPFIDPSGSKVSFHLYFYSCCRCESKVIKVRLNSDMYVEADLVDMHAKCSLIDDGRKVFDRMSKRDLVYWTTMIMVYEQVERANDALILLDKRFEYVVIGL</sequence>